<dbReference type="InterPro" id="IPR036679">
    <property type="entry name" value="FlgN-like_sf"/>
</dbReference>
<proteinExistence type="predicted"/>
<dbReference type="InterPro" id="IPR007809">
    <property type="entry name" value="FlgN-like"/>
</dbReference>
<gene>
    <name evidence="2" type="ORF">MUO15_19170</name>
</gene>
<dbReference type="RefSeq" id="WP_245031858.1">
    <property type="nucleotide sequence ID" value="NZ_CP095075.1"/>
</dbReference>
<keyword evidence="2" id="KW-0966">Cell projection</keyword>
<dbReference type="SUPFAM" id="SSF140566">
    <property type="entry name" value="FlgN-like"/>
    <property type="match status" value="1"/>
</dbReference>
<keyword evidence="2" id="KW-0969">Cilium</keyword>
<keyword evidence="1" id="KW-1005">Bacterial flagellum biogenesis</keyword>
<evidence type="ECO:0000256" key="1">
    <source>
        <dbReference type="ARBA" id="ARBA00022795"/>
    </source>
</evidence>
<name>A0ABY4HCQ0_9BACI</name>
<keyword evidence="2" id="KW-0282">Flagellum</keyword>
<dbReference type="Proteomes" id="UP000830326">
    <property type="component" value="Chromosome"/>
</dbReference>
<accession>A0ABY4HCQ0</accession>
<evidence type="ECO:0000313" key="2">
    <source>
        <dbReference type="EMBL" id="UOR11670.1"/>
    </source>
</evidence>
<organism evidence="2 3">
    <name type="scientific">Halobacillus amylolyticus</name>
    <dbReference type="NCBI Taxonomy" id="2932259"/>
    <lineage>
        <taxon>Bacteria</taxon>
        <taxon>Bacillati</taxon>
        <taxon>Bacillota</taxon>
        <taxon>Bacilli</taxon>
        <taxon>Bacillales</taxon>
        <taxon>Bacillaceae</taxon>
        <taxon>Halobacillus</taxon>
    </lineage>
</organism>
<protein>
    <submittedName>
        <fullName evidence="2">Flagellar protein FlgN</fullName>
    </submittedName>
</protein>
<dbReference type="EMBL" id="CP095075">
    <property type="protein sequence ID" value="UOR11670.1"/>
    <property type="molecule type" value="Genomic_DNA"/>
</dbReference>
<dbReference type="Pfam" id="PF05130">
    <property type="entry name" value="FlgN"/>
    <property type="match status" value="1"/>
</dbReference>
<keyword evidence="3" id="KW-1185">Reference proteome</keyword>
<sequence length="163" mass="18110">MAVNIDSIIDQMERLRQLHDSLLALSSKKTEALKSNDTEALQGILAQERKHVQAINGLEKKRMAVVAEWAVASGFMNEAPTVSEILAAVEGVERERLQEAYDSFIIVLADLKQQEVLNAELTKQSLQFINVSLDLLQPSLNQMNYGKPAGTVEQKRSVFDSKA</sequence>
<dbReference type="Gene3D" id="1.20.58.300">
    <property type="entry name" value="FlgN-like"/>
    <property type="match status" value="1"/>
</dbReference>
<reference evidence="2" key="1">
    <citation type="submission" date="2022-04" db="EMBL/GenBank/DDBJ databases">
        <title>Halobacillus sp. isolated from saltern.</title>
        <authorList>
            <person name="Won M."/>
            <person name="Lee C.-M."/>
            <person name="Woen H.-Y."/>
            <person name="Kwon S.-W."/>
        </authorList>
    </citation>
    <scope>NUCLEOTIDE SEQUENCE</scope>
    <source>
        <strain evidence="2">SSHM10-5</strain>
    </source>
</reference>
<evidence type="ECO:0000313" key="3">
    <source>
        <dbReference type="Proteomes" id="UP000830326"/>
    </source>
</evidence>